<keyword evidence="1" id="KW-0175">Coiled coil</keyword>
<evidence type="ECO:0000256" key="2">
    <source>
        <dbReference type="SAM" id="MobiDB-lite"/>
    </source>
</evidence>
<reference evidence="3" key="1">
    <citation type="journal article" date="2020" name="Nature">
        <title>Giant virus diversity and host interactions through global metagenomics.</title>
        <authorList>
            <person name="Schulz F."/>
            <person name="Roux S."/>
            <person name="Paez-Espino D."/>
            <person name="Jungbluth S."/>
            <person name="Walsh D.A."/>
            <person name="Denef V.J."/>
            <person name="McMahon K.D."/>
            <person name="Konstantinidis K.T."/>
            <person name="Eloe-Fadrosh E.A."/>
            <person name="Kyrpides N.C."/>
            <person name="Woyke T."/>
        </authorList>
    </citation>
    <scope>NUCLEOTIDE SEQUENCE</scope>
    <source>
        <strain evidence="3">GVMAG-M-3300019093-7</strain>
    </source>
</reference>
<dbReference type="EMBL" id="MN739260">
    <property type="protein sequence ID" value="QHS95919.1"/>
    <property type="molecule type" value="Genomic_DNA"/>
</dbReference>
<proteinExistence type="predicted"/>
<protein>
    <submittedName>
        <fullName evidence="3">Uncharacterized protein</fullName>
    </submittedName>
</protein>
<feature type="compositionally biased region" description="Polar residues" evidence="2">
    <location>
        <begin position="67"/>
        <end position="79"/>
    </location>
</feature>
<accession>A0A6C0BWK6</accession>
<feature type="coiled-coil region" evidence="1">
    <location>
        <begin position="16"/>
        <end position="60"/>
    </location>
</feature>
<feature type="region of interest" description="Disordered" evidence="2">
    <location>
        <begin position="64"/>
        <end position="117"/>
    </location>
</feature>
<organism evidence="3">
    <name type="scientific">viral metagenome</name>
    <dbReference type="NCBI Taxonomy" id="1070528"/>
    <lineage>
        <taxon>unclassified sequences</taxon>
        <taxon>metagenomes</taxon>
        <taxon>organismal metagenomes</taxon>
    </lineage>
</organism>
<sequence length="117" mass="13411">MEPPPEPSAPPVGLLIEDMTQQLRQLESIFENNNSTDDEKINLEERIENLRSMLNLLEELIMNNIETGNPGNPGNTEELPTQPGGKKITRNKKSRKGKKSRRKNRKSRKGKKSRRHI</sequence>
<evidence type="ECO:0000313" key="3">
    <source>
        <dbReference type="EMBL" id="QHS95919.1"/>
    </source>
</evidence>
<name>A0A6C0BWK6_9ZZZZ</name>
<dbReference type="AlphaFoldDB" id="A0A6C0BWK6"/>
<feature type="compositionally biased region" description="Basic residues" evidence="2">
    <location>
        <begin position="87"/>
        <end position="117"/>
    </location>
</feature>
<evidence type="ECO:0000256" key="1">
    <source>
        <dbReference type="SAM" id="Coils"/>
    </source>
</evidence>